<dbReference type="RefSeq" id="WP_250875604.1">
    <property type="nucleotide sequence ID" value="NZ_JALXFV010000009.1"/>
</dbReference>
<evidence type="ECO:0000313" key="2">
    <source>
        <dbReference type="Proteomes" id="UP001597187"/>
    </source>
</evidence>
<dbReference type="AlphaFoldDB" id="A0ABD6B1L7"/>
<name>A0ABD6B1L7_9EURY</name>
<comment type="caution">
    <text evidence="1">The sequence shown here is derived from an EMBL/GenBank/DDBJ whole genome shotgun (WGS) entry which is preliminary data.</text>
</comment>
<reference evidence="1 2" key="1">
    <citation type="journal article" date="2019" name="Int. J. Syst. Evol. Microbiol.">
        <title>The Global Catalogue of Microorganisms (GCM) 10K type strain sequencing project: providing services to taxonomists for standard genome sequencing and annotation.</title>
        <authorList>
            <consortium name="The Broad Institute Genomics Platform"/>
            <consortium name="The Broad Institute Genome Sequencing Center for Infectious Disease"/>
            <person name="Wu L."/>
            <person name="Ma J."/>
        </authorList>
    </citation>
    <scope>NUCLEOTIDE SEQUENCE [LARGE SCALE GENOMIC DNA]</scope>
    <source>
        <strain evidence="1 2">CGMCC 1.12563</strain>
    </source>
</reference>
<accession>A0ABD6B1L7</accession>
<dbReference type="EMBL" id="JBHUDC010000009">
    <property type="protein sequence ID" value="MFD1515679.1"/>
    <property type="molecule type" value="Genomic_DNA"/>
</dbReference>
<organism evidence="1 2">
    <name type="scientific">Halomarina rubra</name>
    <dbReference type="NCBI Taxonomy" id="2071873"/>
    <lineage>
        <taxon>Archaea</taxon>
        <taxon>Methanobacteriati</taxon>
        <taxon>Methanobacteriota</taxon>
        <taxon>Stenosarchaea group</taxon>
        <taxon>Halobacteria</taxon>
        <taxon>Halobacteriales</taxon>
        <taxon>Natronomonadaceae</taxon>
        <taxon>Halomarina</taxon>
    </lineage>
</organism>
<sequence length="61" mass="6757">MTDGLQTEITTLVDAARTDRHTCPECDDPMLAGEEWRLRDPLAVGLPASEGDYVHARCARE</sequence>
<gene>
    <name evidence="1" type="ORF">ACFSBT_20565</name>
</gene>
<keyword evidence="2" id="KW-1185">Reference proteome</keyword>
<dbReference type="Proteomes" id="UP001597187">
    <property type="component" value="Unassembled WGS sequence"/>
</dbReference>
<protein>
    <submittedName>
        <fullName evidence="1">Uncharacterized protein</fullName>
    </submittedName>
</protein>
<proteinExistence type="predicted"/>
<evidence type="ECO:0000313" key="1">
    <source>
        <dbReference type="EMBL" id="MFD1515679.1"/>
    </source>
</evidence>